<evidence type="ECO:0000256" key="8">
    <source>
        <dbReference type="ARBA" id="ARBA00023014"/>
    </source>
</evidence>
<evidence type="ECO:0000256" key="4">
    <source>
        <dbReference type="ARBA" id="ARBA00022485"/>
    </source>
</evidence>
<dbReference type="Proteomes" id="UP000620133">
    <property type="component" value="Chromosome"/>
</dbReference>
<dbReference type="InterPro" id="IPR000813">
    <property type="entry name" value="7Fe_ferredoxin"/>
</dbReference>
<dbReference type="EMBL" id="AP024412">
    <property type="protein sequence ID" value="BCR36813.1"/>
    <property type="molecule type" value="Genomic_DNA"/>
</dbReference>
<evidence type="ECO:0000256" key="9">
    <source>
        <dbReference type="RuleBase" id="RU365098"/>
    </source>
</evidence>
<name>A0A7U9THV4_9MOLU</name>
<keyword evidence="4 9" id="KW-0004">4Fe-4S</keyword>
<evidence type="ECO:0000313" key="11">
    <source>
        <dbReference type="Proteomes" id="UP000620133"/>
    </source>
</evidence>
<dbReference type="GO" id="GO:0051539">
    <property type="term" value="F:4 iron, 4 sulfur cluster binding"/>
    <property type="evidence" value="ECO:0007669"/>
    <property type="project" value="UniProtKB-UniRule"/>
</dbReference>
<keyword evidence="6 9" id="KW-0249">Electron transport</keyword>
<sequence>MPRRITDVCIACGACVAECPVDCISEGDIYVIDEDVCIDCGACQEVCPTDAIIEV</sequence>
<dbReference type="GO" id="GO:0009055">
    <property type="term" value="F:electron transfer activity"/>
    <property type="evidence" value="ECO:0007669"/>
    <property type="project" value="UniProtKB-UniRule"/>
</dbReference>
<keyword evidence="3 9" id="KW-0813">Transport</keyword>
<evidence type="ECO:0000256" key="5">
    <source>
        <dbReference type="ARBA" id="ARBA00022723"/>
    </source>
</evidence>
<dbReference type="PRINTS" id="PR00354">
    <property type="entry name" value="7FE8SFRDOXIN"/>
</dbReference>
<accession>A0A7U9THV4</accession>
<comment type="function">
    <text evidence="2 9">Ferredoxins are iron-sulfur proteins that transfer electrons in a wide variety of metabolic reactions.</text>
</comment>
<keyword evidence="8 9" id="KW-0411">Iron-sulfur</keyword>
<comment type="cofactor">
    <cofactor evidence="1 9">
        <name>[4Fe-4S] cluster</name>
        <dbReference type="ChEBI" id="CHEBI:49883"/>
    </cofactor>
</comment>
<dbReference type="PANTHER" id="PTHR24960:SF79">
    <property type="entry name" value="PHOTOSYSTEM I IRON-SULFUR CENTER"/>
    <property type="match status" value="1"/>
</dbReference>
<gene>
    <name evidence="10" type="ORF">MPAN_017060</name>
</gene>
<dbReference type="KEGG" id="manr:MPAN_017060"/>
<keyword evidence="7 9" id="KW-0408">Iron</keyword>
<reference evidence="10" key="1">
    <citation type="submission" date="2021-01" db="EMBL/GenBank/DDBJ databases">
        <title>Draft genome sequence of Acholeplasmataceae bacterium strain Mahy22.</title>
        <authorList>
            <person name="Watanabe M."/>
            <person name="Kojima H."/>
            <person name="Fukui M."/>
        </authorList>
    </citation>
    <scope>NUCLEOTIDE SEQUENCE</scope>
    <source>
        <strain evidence="10">Mahy22</strain>
    </source>
</reference>
<dbReference type="PROSITE" id="PS00198">
    <property type="entry name" value="4FE4S_FER_1"/>
    <property type="match status" value="1"/>
</dbReference>
<dbReference type="RefSeq" id="WP_176239455.1">
    <property type="nucleotide sequence ID" value="NZ_AP024412.1"/>
</dbReference>
<dbReference type="InterPro" id="IPR017896">
    <property type="entry name" value="4Fe4S_Fe-S-bd"/>
</dbReference>
<organism evidence="10 11">
    <name type="scientific">Mariniplasma anaerobium</name>
    <dbReference type="NCBI Taxonomy" id="2735436"/>
    <lineage>
        <taxon>Bacteria</taxon>
        <taxon>Bacillati</taxon>
        <taxon>Mycoplasmatota</taxon>
        <taxon>Mollicutes</taxon>
        <taxon>Acholeplasmatales</taxon>
        <taxon>Acholeplasmataceae</taxon>
        <taxon>Mariniplasma</taxon>
    </lineage>
</organism>
<dbReference type="GO" id="GO:0046872">
    <property type="term" value="F:metal ion binding"/>
    <property type="evidence" value="ECO:0007669"/>
    <property type="project" value="UniProtKB-UniRule"/>
</dbReference>
<dbReference type="PROSITE" id="PS51379">
    <property type="entry name" value="4FE4S_FER_2"/>
    <property type="match status" value="2"/>
</dbReference>
<evidence type="ECO:0000256" key="1">
    <source>
        <dbReference type="ARBA" id="ARBA00001966"/>
    </source>
</evidence>
<evidence type="ECO:0000256" key="3">
    <source>
        <dbReference type="ARBA" id="ARBA00022448"/>
    </source>
</evidence>
<evidence type="ECO:0000256" key="7">
    <source>
        <dbReference type="ARBA" id="ARBA00023004"/>
    </source>
</evidence>
<dbReference type="Gene3D" id="3.30.70.20">
    <property type="match status" value="1"/>
</dbReference>
<dbReference type="PANTHER" id="PTHR24960">
    <property type="entry name" value="PHOTOSYSTEM I IRON-SULFUR CENTER-RELATED"/>
    <property type="match status" value="1"/>
</dbReference>
<keyword evidence="11" id="KW-1185">Reference proteome</keyword>
<protein>
    <recommendedName>
        <fullName evidence="9">Ferredoxin</fullName>
    </recommendedName>
</protein>
<evidence type="ECO:0000256" key="2">
    <source>
        <dbReference type="ARBA" id="ARBA00003532"/>
    </source>
</evidence>
<keyword evidence="5 9" id="KW-0479">Metal-binding</keyword>
<evidence type="ECO:0000256" key="6">
    <source>
        <dbReference type="ARBA" id="ARBA00022982"/>
    </source>
</evidence>
<evidence type="ECO:0000313" key="10">
    <source>
        <dbReference type="EMBL" id="BCR36813.1"/>
    </source>
</evidence>
<dbReference type="Pfam" id="PF00037">
    <property type="entry name" value="Fer4"/>
    <property type="match status" value="2"/>
</dbReference>
<proteinExistence type="predicted"/>
<dbReference type="SUPFAM" id="SSF54862">
    <property type="entry name" value="4Fe-4S ferredoxins"/>
    <property type="match status" value="1"/>
</dbReference>
<dbReference type="InterPro" id="IPR017900">
    <property type="entry name" value="4Fe4S_Fe_S_CS"/>
</dbReference>
<dbReference type="InterPro" id="IPR050157">
    <property type="entry name" value="PSI_iron-sulfur_center"/>
</dbReference>
<dbReference type="AlphaFoldDB" id="A0A7U9THV4"/>